<gene>
    <name evidence="2" type="ORF">KEU06_28350</name>
</gene>
<dbReference type="AlphaFoldDB" id="A0A942E2B0"/>
<keyword evidence="3" id="KW-1185">Reference proteome</keyword>
<dbReference type="EMBL" id="JAGWCR010000028">
    <property type="protein sequence ID" value="MBS3652499.1"/>
    <property type="molecule type" value="Genomic_DNA"/>
</dbReference>
<reference evidence="2" key="1">
    <citation type="submission" date="2021-04" db="EMBL/GenBank/DDBJ databases">
        <title>Pseudaminobacter soli sp. nov., isolated from paddy soil contaminated by heavy metals.</title>
        <authorList>
            <person name="Zhang K."/>
        </authorList>
    </citation>
    <scope>NUCLEOTIDE SEQUENCE</scope>
    <source>
        <strain evidence="2">19-2017</strain>
    </source>
</reference>
<sequence length="105" mass="11343">MCSSPAPTVGRERNPRKQGLRKGAHGIPFGLPVPVLCGRLFEEPLSICQFPLTVTEGEAELPGFRCLIYESLRDDHQAFEAGFRIMGTAGSVEGKVETSELGIAI</sequence>
<feature type="region of interest" description="Disordered" evidence="1">
    <location>
        <begin position="1"/>
        <end position="26"/>
    </location>
</feature>
<dbReference type="RefSeq" id="WP_188258051.1">
    <property type="nucleotide sequence ID" value="NZ_JABVCF010000028.1"/>
</dbReference>
<name>A0A942E2B0_9HYPH</name>
<evidence type="ECO:0000313" key="3">
    <source>
        <dbReference type="Proteomes" id="UP000680348"/>
    </source>
</evidence>
<dbReference type="Proteomes" id="UP000680348">
    <property type="component" value="Unassembled WGS sequence"/>
</dbReference>
<accession>A0A942E2B0</accession>
<proteinExistence type="predicted"/>
<evidence type="ECO:0000256" key="1">
    <source>
        <dbReference type="SAM" id="MobiDB-lite"/>
    </source>
</evidence>
<comment type="caution">
    <text evidence="2">The sequence shown here is derived from an EMBL/GenBank/DDBJ whole genome shotgun (WGS) entry which is preliminary data.</text>
</comment>
<evidence type="ECO:0000313" key="2">
    <source>
        <dbReference type="EMBL" id="MBS3652499.1"/>
    </source>
</evidence>
<organism evidence="2 3">
    <name type="scientific">Pseudaminobacter soli</name>
    <name type="common">ex Zhang et al. 2022</name>
    <dbReference type="NCBI Taxonomy" id="2831468"/>
    <lineage>
        <taxon>Bacteria</taxon>
        <taxon>Pseudomonadati</taxon>
        <taxon>Pseudomonadota</taxon>
        <taxon>Alphaproteobacteria</taxon>
        <taxon>Hyphomicrobiales</taxon>
        <taxon>Phyllobacteriaceae</taxon>
        <taxon>Pseudaminobacter</taxon>
    </lineage>
</organism>
<protein>
    <submittedName>
        <fullName evidence="2">Uncharacterized protein</fullName>
    </submittedName>
</protein>